<protein>
    <submittedName>
        <fullName evidence="1">Uncharacterized protein</fullName>
    </submittedName>
</protein>
<gene>
    <name evidence="1" type="ORF">AYBTSS11_LOCUS20672</name>
</gene>
<keyword evidence="2" id="KW-1185">Reference proteome</keyword>
<proteinExistence type="predicted"/>
<name>A0AA86VLA4_9FABA</name>
<dbReference type="Gramene" id="rna-AYBTSS11_LOCUS20672">
    <property type="protein sequence ID" value="CAJ1965120.1"/>
    <property type="gene ID" value="gene-AYBTSS11_LOCUS20672"/>
</dbReference>
<sequence>MVASVRAIGGGSRRARWLAQRWLKVAAGSGRWFCGGYLGRGYDLVRQGWGNGKKRWRSRVSVRHRGARVQE</sequence>
<evidence type="ECO:0000313" key="2">
    <source>
        <dbReference type="Proteomes" id="UP001189624"/>
    </source>
</evidence>
<dbReference type="AlphaFoldDB" id="A0AA86VLA4"/>
<evidence type="ECO:0000313" key="1">
    <source>
        <dbReference type="EMBL" id="CAJ1965120.1"/>
    </source>
</evidence>
<organism evidence="1 2">
    <name type="scientific">Sphenostylis stenocarpa</name>
    <dbReference type="NCBI Taxonomy" id="92480"/>
    <lineage>
        <taxon>Eukaryota</taxon>
        <taxon>Viridiplantae</taxon>
        <taxon>Streptophyta</taxon>
        <taxon>Embryophyta</taxon>
        <taxon>Tracheophyta</taxon>
        <taxon>Spermatophyta</taxon>
        <taxon>Magnoliopsida</taxon>
        <taxon>eudicotyledons</taxon>
        <taxon>Gunneridae</taxon>
        <taxon>Pentapetalae</taxon>
        <taxon>rosids</taxon>
        <taxon>fabids</taxon>
        <taxon>Fabales</taxon>
        <taxon>Fabaceae</taxon>
        <taxon>Papilionoideae</taxon>
        <taxon>50 kb inversion clade</taxon>
        <taxon>NPAAA clade</taxon>
        <taxon>indigoferoid/millettioid clade</taxon>
        <taxon>Phaseoleae</taxon>
        <taxon>Sphenostylis</taxon>
    </lineage>
</organism>
<reference evidence="1" key="1">
    <citation type="submission" date="2023-10" db="EMBL/GenBank/DDBJ databases">
        <authorList>
            <person name="Domelevo Entfellner J.-B."/>
        </authorList>
    </citation>
    <scope>NUCLEOTIDE SEQUENCE</scope>
</reference>
<accession>A0AA86VLA4</accession>
<dbReference type="Proteomes" id="UP001189624">
    <property type="component" value="Chromosome 6"/>
</dbReference>
<dbReference type="EMBL" id="OY731403">
    <property type="protein sequence ID" value="CAJ1965120.1"/>
    <property type="molecule type" value="Genomic_DNA"/>
</dbReference>